<dbReference type="Proteomes" id="UP000199648">
    <property type="component" value="Unassembled WGS sequence"/>
</dbReference>
<evidence type="ECO:0000313" key="3">
    <source>
        <dbReference type="Proteomes" id="UP000199648"/>
    </source>
</evidence>
<evidence type="ECO:0000313" key="2">
    <source>
        <dbReference type="EMBL" id="SCZ54677.1"/>
    </source>
</evidence>
<dbReference type="PIRSF" id="PIRSF037004">
    <property type="entry name" value="UCP037004"/>
    <property type="match status" value="1"/>
</dbReference>
<dbReference type="InterPro" id="IPR007553">
    <property type="entry name" value="2-thiour_desulf"/>
</dbReference>
<dbReference type="InterPro" id="IPR017087">
    <property type="entry name" value="UCP037004"/>
</dbReference>
<dbReference type="STRING" id="415747.SAMN03097708_01009"/>
<dbReference type="Pfam" id="PF04463">
    <property type="entry name" value="2-thiour_desulf"/>
    <property type="match status" value="1"/>
</dbReference>
<dbReference type="PANTHER" id="PTHR30087:SF0">
    <property type="entry name" value="INNER MEMBRANE PROTEIN"/>
    <property type="match status" value="1"/>
</dbReference>
<feature type="domain" description="DUF1722" evidence="1">
    <location>
        <begin position="194"/>
        <end position="310"/>
    </location>
</feature>
<keyword evidence="3" id="KW-1185">Reference proteome</keyword>
<protein>
    <submittedName>
        <fullName evidence="2">Uncharacterized conserved protein YbgA, DUF1722 family</fullName>
    </submittedName>
</protein>
<accession>A0A1G5PZ11</accession>
<gene>
    <name evidence="2" type="ORF">SAMN03097708_01009</name>
</gene>
<dbReference type="EMBL" id="FMWD01000003">
    <property type="protein sequence ID" value="SCZ54677.1"/>
    <property type="molecule type" value="Genomic_DNA"/>
</dbReference>
<organism evidence="2 3">
    <name type="scientific">Thiohalomonas denitrificans</name>
    <dbReference type="NCBI Taxonomy" id="415747"/>
    <lineage>
        <taxon>Bacteria</taxon>
        <taxon>Pseudomonadati</taxon>
        <taxon>Pseudomonadota</taxon>
        <taxon>Gammaproteobacteria</taxon>
        <taxon>Thiohalomonadales</taxon>
        <taxon>Thiohalomonadaceae</taxon>
        <taxon>Thiohalomonas</taxon>
    </lineage>
</organism>
<sequence length="320" mass="36285">MTEVNRSRLLKLGVSSCLLGEAVRFDGNHKLDAYITGTLGRFFDFVSICPEVAIGLGVPRPAIRLEGDPVHPRLVGVHDKSLDATDAMNAFSARQLQTLDELSGYILKNRSPSCGMERVKVYGEHGQVRYGSGLFARALMTAYPLLPVEEEGRLGDPDLRDNFLERVFAFRRWQNLLATGLTTRALLHFHTIHKLSLMAHEAEAYRELGRMMAAAGKRPLAQLADEYIEAFMRALRNPATTKRQTNVLHHLMGYLKNSLQREDKVELLEIIEAYRQEQIPLVVPITLLKHHFRHYPHPYVAEQVYLNPPPEEMLLRRGGV</sequence>
<evidence type="ECO:0000259" key="1">
    <source>
        <dbReference type="Pfam" id="PF08349"/>
    </source>
</evidence>
<dbReference type="Pfam" id="PF08349">
    <property type="entry name" value="DUF1722"/>
    <property type="match status" value="1"/>
</dbReference>
<dbReference type="InterPro" id="IPR013560">
    <property type="entry name" value="DUF1722"/>
</dbReference>
<dbReference type="PANTHER" id="PTHR30087">
    <property type="entry name" value="INNER MEMBRANE PROTEIN"/>
    <property type="match status" value="1"/>
</dbReference>
<dbReference type="OrthoDB" id="495783at2"/>
<proteinExistence type="predicted"/>
<dbReference type="AlphaFoldDB" id="A0A1G5PZ11"/>
<name>A0A1G5PZ11_9GAMM</name>
<reference evidence="2 3" key="1">
    <citation type="submission" date="2016-10" db="EMBL/GenBank/DDBJ databases">
        <authorList>
            <person name="de Groot N.N."/>
        </authorList>
    </citation>
    <scope>NUCLEOTIDE SEQUENCE [LARGE SCALE GENOMIC DNA]</scope>
    <source>
        <strain evidence="2 3">HLD2</strain>
    </source>
</reference>